<accession>A0A2H0US36</accession>
<evidence type="ECO:0008006" key="4">
    <source>
        <dbReference type="Google" id="ProtNLM"/>
    </source>
</evidence>
<evidence type="ECO:0000313" key="3">
    <source>
        <dbReference type="Proteomes" id="UP000229615"/>
    </source>
</evidence>
<dbReference type="InterPro" id="IPR012902">
    <property type="entry name" value="N_methyl_site"/>
</dbReference>
<evidence type="ECO:0000256" key="1">
    <source>
        <dbReference type="SAM" id="Phobius"/>
    </source>
</evidence>
<sequence length="165" mass="18031">MQIDKKSRKSNHGFSLIELLIYVGLTAVLLGLFSGVLVTILRLQNHQSASNQVLSELNFVMSRIKQEIRDSDSMTINSQRIIVHDASGNTKIELTSGAIIIDPPDAGATPLTSQRVNVDDFTYTEKTGSNGVKTVELSLTFSYISDNPQQQATHSLTSTALPINQ</sequence>
<dbReference type="Pfam" id="PF07963">
    <property type="entry name" value="N_methyl"/>
    <property type="match status" value="1"/>
</dbReference>
<reference evidence="3" key="1">
    <citation type="submission" date="2017-09" db="EMBL/GenBank/DDBJ databases">
        <title>Depth-based differentiation of microbial function through sediment-hosted aquifers and enrichment of novel symbionts in the deep terrestrial subsurface.</title>
        <authorList>
            <person name="Probst A.J."/>
            <person name="Ladd B."/>
            <person name="Jarett J.K."/>
            <person name="Geller-Mcgrath D.E."/>
            <person name="Sieber C.M.K."/>
            <person name="Emerson J.B."/>
            <person name="Anantharaman K."/>
            <person name="Thomas B.C."/>
            <person name="Malmstrom R."/>
            <person name="Stieglmeier M."/>
            <person name="Klingl A."/>
            <person name="Woyke T."/>
            <person name="Ryan C.M."/>
            <person name="Banfield J.F."/>
        </authorList>
    </citation>
    <scope>NUCLEOTIDE SEQUENCE [LARGE SCALE GENOMIC DNA]</scope>
</reference>
<name>A0A2H0US36_9BACT</name>
<gene>
    <name evidence="2" type="ORF">COU09_02265</name>
</gene>
<keyword evidence="1" id="KW-0812">Transmembrane</keyword>
<feature type="transmembrane region" description="Helical" evidence="1">
    <location>
        <begin position="20"/>
        <end position="41"/>
    </location>
</feature>
<dbReference type="AlphaFoldDB" id="A0A2H0US36"/>
<comment type="caution">
    <text evidence="2">The sequence shown here is derived from an EMBL/GenBank/DDBJ whole genome shotgun (WGS) entry which is preliminary data.</text>
</comment>
<keyword evidence="1" id="KW-1133">Transmembrane helix</keyword>
<evidence type="ECO:0000313" key="2">
    <source>
        <dbReference type="EMBL" id="PIR88476.1"/>
    </source>
</evidence>
<dbReference type="EMBL" id="PFBB01000023">
    <property type="protein sequence ID" value="PIR88476.1"/>
    <property type="molecule type" value="Genomic_DNA"/>
</dbReference>
<organism evidence="2 3">
    <name type="scientific">Candidatus Harrisonbacteria bacterium CG10_big_fil_rev_8_21_14_0_10_44_23</name>
    <dbReference type="NCBI Taxonomy" id="1974585"/>
    <lineage>
        <taxon>Bacteria</taxon>
        <taxon>Candidatus Harrisoniibacteriota</taxon>
    </lineage>
</organism>
<dbReference type="Proteomes" id="UP000229615">
    <property type="component" value="Unassembled WGS sequence"/>
</dbReference>
<keyword evidence="1" id="KW-0472">Membrane</keyword>
<protein>
    <recommendedName>
        <fullName evidence="4">Type II secretion system protein</fullName>
    </recommendedName>
</protein>
<proteinExistence type="predicted"/>